<evidence type="ECO:0000313" key="5">
    <source>
        <dbReference type="Proteomes" id="UP001596500"/>
    </source>
</evidence>
<dbReference type="InterPro" id="IPR008978">
    <property type="entry name" value="HSP20-like_chaperone"/>
</dbReference>
<feature type="domain" description="SHSP" evidence="3">
    <location>
        <begin position="37"/>
        <end position="149"/>
    </location>
</feature>
<comment type="caution">
    <text evidence="4">The sequence shown here is derived from an EMBL/GenBank/DDBJ whole genome shotgun (WGS) entry which is preliminary data.</text>
</comment>
<accession>A0ABW2RNK4</accession>
<protein>
    <submittedName>
        <fullName evidence="4">Hsp20/alpha crystallin family protein</fullName>
    </submittedName>
</protein>
<dbReference type="SUPFAM" id="SSF49764">
    <property type="entry name" value="HSP20-like chaperones"/>
    <property type="match status" value="1"/>
</dbReference>
<name>A0ABW2RNK4_9BACL</name>
<dbReference type="EMBL" id="JBHTBW010000047">
    <property type="protein sequence ID" value="MFC7442371.1"/>
    <property type="molecule type" value="Genomic_DNA"/>
</dbReference>
<comment type="similarity">
    <text evidence="1 2">Belongs to the small heat shock protein (HSP20) family.</text>
</comment>
<dbReference type="Pfam" id="PF00011">
    <property type="entry name" value="HSP20"/>
    <property type="match status" value="1"/>
</dbReference>
<organism evidence="4 5">
    <name type="scientific">Laceyella putida</name>
    <dbReference type="NCBI Taxonomy" id="110101"/>
    <lineage>
        <taxon>Bacteria</taxon>
        <taxon>Bacillati</taxon>
        <taxon>Bacillota</taxon>
        <taxon>Bacilli</taxon>
        <taxon>Bacillales</taxon>
        <taxon>Thermoactinomycetaceae</taxon>
        <taxon>Laceyella</taxon>
    </lineage>
</organism>
<dbReference type="Proteomes" id="UP001596500">
    <property type="component" value="Unassembled WGS sequence"/>
</dbReference>
<dbReference type="InterPro" id="IPR002068">
    <property type="entry name" value="A-crystallin/Hsp20_dom"/>
</dbReference>
<dbReference type="PANTHER" id="PTHR11527">
    <property type="entry name" value="HEAT-SHOCK PROTEIN 20 FAMILY MEMBER"/>
    <property type="match status" value="1"/>
</dbReference>
<dbReference type="InterPro" id="IPR031107">
    <property type="entry name" value="Small_HSP"/>
</dbReference>
<reference evidence="5" key="1">
    <citation type="journal article" date="2019" name="Int. J. Syst. Evol. Microbiol.">
        <title>The Global Catalogue of Microorganisms (GCM) 10K type strain sequencing project: providing services to taxonomists for standard genome sequencing and annotation.</title>
        <authorList>
            <consortium name="The Broad Institute Genomics Platform"/>
            <consortium name="The Broad Institute Genome Sequencing Center for Infectious Disease"/>
            <person name="Wu L."/>
            <person name="Ma J."/>
        </authorList>
    </citation>
    <scope>NUCLEOTIDE SEQUENCE [LARGE SCALE GENOMIC DNA]</scope>
    <source>
        <strain evidence="5">CGMCC 1.12942</strain>
    </source>
</reference>
<dbReference type="CDD" id="cd06464">
    <property type="entry name" value="ACD_sHsps-like"/>
    <property type="match status" value="1"/>
</dbReference>
<evidence type="ECO:0000313" key="4">
    <source>
        <dbReference type="EMBL" id="MFC7442371.1"/>
    </source>
</evidence>
<dbReference type="Gene3D" id="2.60.40.790">
    <property type="match status" value="1"/>
</dbReference>
<evidence type="ECO:0000256" key="1">
    <source>
        <dbReference type="PROSITE-ProRule" id="PRU00285"/>
    </source>
</evidence>
<gene>
    <name evidence="4" type="ORF">ACFQNG_14885</name>
</gene>
<proteinExistence type="inferred from homology"/>
<keyword evidence="5" id="KW-1185">Reference proteome</keyword>
<dbReference type="RefSeq" id="WP_379866199.1">
    <property type="nucleotide sequence ID" value="NZ_JBHTBW010000047.1"/>
</dbReference>
<evidence type="ECO:0000259" key="3">
    <source>
        <dbReference type="PROSITE" id="PS01031"/>
    </source>
</evidence>
<evidence type="ECO:0000256" key="2">
    <source>
        <dbReference type="RuleBase" id="RU003616"/>
    </source>
</evidence>
<sequence length="151" mass="17923">MNLSRRDDHHSVNHPLTRLHDEITRTFERFFENPLLTQPMPYMPAINMKEEAERFVIEAELPGIDPNMVEIEAHGQTLIIKGEHKRTEQKKEERMHRVERRYGSFHRSITLPEYANLDHVTAEYEHGLLTITVPKHTEPTPRRIEIKKREA</sequence>
<dbReference type="PROSITE" id="PS01031">
    <property type="entry name" value="SHSP"/>
    <property type="match status" value="1"/>
</dbReference>